<dbReference type="Pfam" id="PF05347">
    <property type="entry name" value="Complex1_LYR"/>
    <property type="match status" value="1"/>
</dbReference>
<dbReference type="SUPFAM" id="SSF50978">
    <property type="entry name" value="WD40 repeat-like"/>
    <property type="match status" value="1"/>
</dbReference>
<reference evidence="9 10" key="1">
    <citation type="journal article" date="2014" name="BMC Genomics">
        <title>Comparative genome sequencing reveals chemotype-specific gene clusters in the toxigenic black mold Stachybotrys.</title>
        <authorList>
            <person name="Semeiks J."/>
            <person name="Borek D."/>
            <person name="Otwinowski Z."/>
            <person name="Grishin N.V."/>
        </authorList>
    </citation>
    <scope>NUCLEOTIDE SEQUENCE [LARGE SCALE GENOMIC DNA]</scope>
    <source>
        <strain evidence="9 10">IBT 40285</strain>
    </source>
</reference>
<sequence>MLSEEFFSSICGPPLAANTAVSKDIGIYAHTLTPSYSVKSTFKKSSTPTNCLAVNDTHAFAAQDQKAHVHVYSRLRGNQEALISFSERIRSLALAGDVLVVGTAEGRLILWEVCTGRQVTTPPCHVQAVTCLATTPFHILSASEDSNISVWSLAALLELDAQAEHEPERTLSNHRSAVTGLDVGPSTNPETAICVSCSKDKTCIIWNYRTGDVLRTLLFPTIPLCASLDPSARALLVSTQDGSVYLMELFGDKPLIGSRSLELASIVVQVNSPLGTADQDAGPALCMAFSYDGTSIITGHTKGRILRWNLSDGGHPTELANLNAAVTNVVFVPLLPQKKLTRALNVVKPSQSLRQYAFTSQLEGDIAPQTTLSKMLATPGFSAEAIERAWLSMDSKPISAEAQLRAEDSKLQGVYRQLLRQGEQFSAYNFREYAKRRTRDAFRENMKVDDQRQVQELVQKGLKELQVLKRQTVLGQFYQIDRLVIEGGRSGKDAGGEDSVVRQKEPGYD</sequence>
<dbReference type="GO" id="GO:0006364">
    <property type="term" value="P:rRNA processing"/>
    <property type="evidence" value="ECO:0007669"/>
    <property type="project" value="UniProtKB-UniRule"/>
</dbReference>
<dbReference type="GO" id="GO:0016226">
    <property type="term" value="P:iron-sulfur cluster assembly"/>
    <property type="evidence" value="ECO:0007669"/>
    <property type="project" value="InterPro"/>
</dbReference>
<dbReference type="AlphaFoldDB" id="A0A084QTI2"/>
<evidence type="ECO:0000256" key="5">
    <source>
        <dbReference type="PROSITE-ProRule" id="PRU00221"/>
    </source>
</evidence>
<dbReference type="OrthoDB" id="756370at2759"/>
<comment type="subunit">
    <text evidence="6">Component of the RIX1 complex, composed of IPI1, RIX1/IPI2 and IPI3 in a 1:2:2 stoichiometry. The complex interacts (via RIX1) with MDN1 (via its hexameric AAA ATPase ring) and the pre-60S ribosome particles.</text>
</comment>
<dbReference type="CDD" id="cd20264">
    <property type="entry name" value="Complex1_LYR_LYRM4"/>
    <property type="match status" value="1"/>
</dbReference>
<dbReference type="Gene3D" id="2.130.10.10">
    <property type="entry name" value="YVTN repeat-like/Quinoprotein amine dehydrogenase"/>
    <property type="match status" value="2"/>
</dbReference>
<gene>
    <name evidence="9" type="ORF">S40285_06707</name>
</gene>
<feature type="region of interest" description="Disordered" evidence="7">
    <location>
        <begin position="488"/>
        <end position="509"/>
    </location>
</feature>
<dbReference type="InterPro" id="IPR015943">
    <property type="entry name" value="WD40/YVTN_repeat-like_dom_sf"/>
</dbReference>
<evidence type="ECO:0000256" key="3">
    <source>
        <dbReference type="ARBA" id="ARBA00022574"/>
    </source>
</evidence>
<keyword evidence="6" id="KW-0698">rRNA processing</keyword>
<evidence type="ECO:0000313" key="9">
    <source>
        <dbReference type="EMBL" id="KFA67267.1"/>
    </source>
</evidence>
<dbReference type="InterPro" id="IPR045227">
    <property type="entry name" value="WDR18/Ipi3/RID3"/>
</dbReference>
<keyword evidence="4" id="KW-0677">Repeat</keyword>
<dbReference type="GO" id="GO:0006261">
    <property type="term" value="P:DNA-templated DNA replication"/>
    <property type="evidence" value="ECO:0007669"/>
    <property type="project" value="TreeGrafter"/>
</dbReference>
<dbReference type="PANTHER" id="PTHR18763">
    <property type="entry name" value="WD-REPEAT PROTEIN 18"/>
    <property type="match status" value="1"/>
</dbReference>
<dbReference type="HOGENOM" id="CLU_025946_0_0_1"/>
<dbReference type="Proteomes" id="UP000028524">
    <property type="component" value="Unassembled WGS sequence"/>
</dbReference>
<dbReference type="Pfam" id="PF00400">
    <property type="entry name" value="WD40"/>
    <property type="match status" value="2"/>
</dbReference>
<keyword evidence="6" id="KW-0539">Nucleus</keyword>
<organism evidence="9 10">
    <name type="scientific">Stachybotrys chlorohalonatus (strain IBT 40285)</name>
    <dbReference type="NCBI Taxonomy" id="1283841"/>
    <lineage>
        <taxon>Eukaryota</taxon>
        <taxon>Fungi</taxon>
        <taxon>Dikarya</taxon>
        <taxon>Ascomycota</taxon>
        <taxon>Pezizomycotina</taxon>
        <taxon>Sordariomycetes</taxon>
        <taxon>Hypocreomycetidae</taxon>
        <taxon>Hypocreales</taxon>
        <taxon>Stachybotryaceae</taxon>
        <taxon>Stachybotrys</taxon>
    </lineage>
</organism>
<dbReference type="GO" id="GO:0005656">
    <property type="term" value="C:nuclear pre-replicative complex"/>
    <property type="evidence" value="ECO:0007669"/>
    <property type="project" value="TreeGrafter"/>
</dbReference>
<dbReference type="STRING" id="1283841.A0A084QTI2"/>
<evidence type="ECO:0000256" key="6">
    <source>
        <dbReference type="RuleBase" id="RU369067"/>
    </source>
</evidence>
<feature type="compositionally biased region" description="Basic and acidic residues" evidence="7">
    <location>
        <begin position="489"/>
        <end position="509"/>
    </location>
</feature>
<evidence type="ECO:0000256" key="2">
    <source>
        <dbReference type="ARBA" id="ARBA00010143"/>
    </source>
</evidence>
<dbReference type="InterPro" id="IPR008011">
    <property type="entry name" value="Complex1_LYR_dom"/>
</dbReference>
<evidence type="ECO:0000259" key="8">
    <source>
        <dbReference type="Pfam" id="PF05347"/>
    </source>
</evidence>
<name>A0A084QTI2_STAC4</name>
<evidence type="ECO:0000256" key="7">
    <source>
        <dbReference type="SAM" id="MobiDB-lite"/>
    </source>
</evidence>
<feature type="repeat" description="WD" evidence="5">
    <location>
        <begin position="171"/>
        <end position="216"/>
    </location>
</feature>
<keyword evidence="3 5" id="KW-0853">WD repeat</keyword>
<dbReference type="PROSITE" id="PS50082">
    <property type="entry name" value="WD_REPEATS_2"/>
    <property type="match status" value="1"/>
</dbReference>
<comment type="similarity">
    <text evidence="2 6">Belongs to the WD repeat IPI3/WDR18 family.</text>
</comment>
<dbReference type="FunFam" id="2.130.10.10:FF:000929">
    <property type="entry name" value="Ribosomal assembly complex component Ipi3"/>
    <property type="match status" value="1"/>
</dbReference>
<dbReference type="GO" id="GO:0120330">
    <property type="term" value="C:rixosome complex"/>
    <property type="evidence" value="ECO:0007669"/>
    <property type="project" value="UniProtKB-UniRule"/>
</dbReference>
<dbReference type="FunCoup" id="A0A084QTI2">
    <property type="interactions" value="418"/>
</dbReference>
<evidence type="ECO:0000256" key="4">
    <source>
        <dbReference type="ARBA" id="ARBA00022737"/>
    </source>
</evidence>
<feature type="domain" description="Complex 1 LYR protein" evidence="8">
    <location>
        <begin position="414"/>
        <end position="467"/>
    </location>
</feature>
<dbReference type="InterPro" id="IPR001680">
    <property type="entry name" value="WD40_rpt"/>
</dbReference>
<evidence type="ECO:0000256" key="1">
    <source>
        <dbReference type="ARBA" id="ARBA00002355"/>
    </source>
</evidence>
<keyword evidence="10" id="KW-1185">Reference proteome</keyword>
<evidence type="ECO:0000313" key="10">
    <source>
        <dbReference type="Proteomes" id="UP000028524"/>
    </source>
</evidence>
<dbReference type="InterPro" id="IPR036322">
    <property type="entry name" value="WD40_repeat_dom_sf"/>
</dbReference>
<dbReference type="SMART" id="SM00320">
    <property type="entry name" value="WD40"/>
    <property type="match status" value="6"/>
</dbReference>
<comment type="subcellular location">
    <subcellularLocation>
        <location evidence="6">Nucleus</location>
    </subcellularLocation>
</comment>
<proteinExistence type="inferred from homology"/>
<dbReference type="EMBL" id="KL660218">
    <property type="protein sequence ID" value="KFA67267.1"/>
    <property type="molecule type" value="Genomic_DNA"/>
</dbReference>
<dbReference type="PANTHER" id="PTHR18763:SF0">
    <property type="entry name" value="WD REPEAT-CONTAINING PROTEIN 18"/>
    <property type="match status" value="1"/>
</dbReference>
<dbReference type="InterPro" id="IPR045297">
    <property type="entry name" value="Complex1_LYR_LYRM4"/>
</dbReference>
<dbReference type="OMA" id="VTNLHML"/>
<dbReference type="InParanoid" id="A0A084QTI2"/>
<comment type="function">
    <text evidence="1 6">Component of the RIX1 complex required for processing of ITS2 sequences from 35S pre-rRNA.</text>
</comment>
<accession>A0A084QTI2</accession>
<protein>
    <recommendedName>
        <fullName evidence="6">Pre-rRNA-processing protein IPI3</fullName>
    </recommendedName>
</protein>